<reference evidence="1" key="2">
    <citation type="journal article" date="2023" name="Int. J. Mol. Sci.">
        <title>De Novo Assembly and Annotation of 11 Diverse Shrub Willow (Salix) Genomes Reveals Novel Gene Organization in Sex-Linked Regions.</title>
        <authorList>
            <person name="Hyden B."/>
            <person name="Feng K."/>
            <person name="Yates T.B."/>
            <person name="Jawdy S."/>
            <person name="Cereghino C."/>
            <person name="Smart L.B."/>
            <person name="Muchero W."/>
        </authorList>
    </citation>
    <scope>NUCLEOTIDE SEQUENCE [LARGE SCALE GENOMIC DNA]</scope>
    <source>
        <tissue evidence="1">Shoot tip</tissue>
    </source>
</reference>
<sequence>MPSSLNTGPARLQLWECSLWLVLGIWQLGIFGPKDFLDTREKDVISGRWLYLLVVIMAEQGVRIFIEMLLENDEPNKLRLTTVLSLCSTIHSLDLRVQVGSLRARGTNTCPDY</sequence>
<organism evidence="1 2">
    <name type="scientific">Salix viminalis</name>
    <name type="common">Common osier</name>
    <name type="synonym">Basket willow</name>
    <dbReference type="NCBI Taxonomy" id="40686"/>
    <lineage>
        <taxon>Eukaryota</taxon>
        <taxon>Viridiplantae</taxon>
        <taxon>Streptophyta</taxon>
        <taxon>Embryophyta</taxon>
        <taxon>Tracheophyta</taxon>
        <taxon>Spermatophyta</taxon>
        <taxon>Magnoliopsida</taxon>
        <taxon>eudicotyledons</taxon>
        <taxon>Gunneridae</taxon>
        <taxon>Pentapetalae</taxon>
        <taxon>rosids</taxon>
        <taxon>fabids</taxon>
        <taxon>Malpighiales</taxon>
        <taxon>Salicaceae</taxon>
        <taxon>Saliceae</taxon>
        <taxon>Salix</taxon>
    </lineage>
</organism>
<dbReference type="AlphaFoldDB" id="A0A9Q0UHL1"/>
<dbReference type="EMBL" id="JAPFFL010000004">
    <property type="protein sequence ID" value="KAJ6730239.1"/>
    <property type="molecule type" value="Genomic_DNA"/>
</dbReference>
<proteinExistence type="predicted"/>
<reference evidence="1" key="1">
    <citation type="submission" date="2022-11" db="EMBL/GenBank/DDBJ databases">
        <authorList>
            <person name="Hyden B.L."/>
            <person name="Feng K."/>
            <person name="Yates T."/>
            <person name="Jawdy S."/>
            <person name="Smart L.B."/>
            <person name="Muchero W."/>
        </authorList>
    </citation>
    <scope>NUCLEOTIDE SEQUENCE</scope>
    <source>
        <tissue evidence="1">Shoot tip</tissue>
    </source>
</reference>
<evidence type="ECO:0000313" key="2">
    <source>
        <dbReference type="Proteomes" id="UP001151529"/>
    </source>
</evidence>
<gene>
    <name evidence="1" type="ORF">OIU85_021072</name>
</gene>
<evidence type="ECO:0000313" key="1">
    <source>
        <dbReference type="EMBL" id="KAJ6730239.1"/>
    </source>
</evidence>
<keyword evidence="2" id="KW-1185">Reference proteome</keyword>
<dbReference type="OrthoDB" id="185373at2759"/>
<name>A0A9Q0UHL1_SALVM</name>
<comment type="caution">
    <text evidence="1">The sequence shown here is derived from an EMBL/GenBank/DDBJ whole genome shotgun (WGS) entry which is preliminary data.</text>
</comment>
<protein>
    <submittedName>
        <fullName evidence="1">Uncharacterized protein</fullName>
    </submittedName>
</protein>
<accession>A0A9Q0UHL1</accession>
<dbReference type="Proteomes" id="UP001151529">
    <property type="component" value="Chromosome 2"/>
</dbReference>